<dbReference type="InterPro" id="IPR026873">
    <property type="entry name" value="Ptb1"/>
</dbReference>
<evidence type="ECO:0000256" key="10">
    <source>
        <dbReference type="ARBA" id="ARBA00030816"/>
    </source>
</evidence>
<keyword evidence="8" id="KW-0677">Repeat</keyword>
<organism evidence="15 16">
    <name type="scientific">Chlamydomonas eustigma</name>
    <dbReference type="NCBI Taxonomy" id="1157962"/>
    <lineage>
        <taxon>Eukaryota</taxon>
        <taxon>Viridiplantae</taxon>
        <taxon>Chlorophyta</taxon>
        <taxon>core chlorophytes</taxon>
        <taxon>Chlorophyceae</taxon>
        <taxon>CS clade</taxon>
        <taxon>Chlamydomonadales</taxon>
        <taxon>Chlamydomonadaceae</taxon>
        <taxon>Chlamydomonas</taxon>
    </lineage>
</organism>
<keyword evidence="7" id="KW-0479">Metal-binding</keyword>
<keyword evidence="5" id="KW-0637">Prenyltransferase</keyword>
<dbReference type="SUPFAM" id="SSF48239">
    <property type="entry name" value="Terpenoid cyclases/Protein prenyltransferases"/>
    <property type="match status" value="1"/>
</dbReference>
<dbReference type="FunFam" id="1.50.10.20:FF:000012">
    <property type="entry name" value="Geranylgeranyl transferase type-2 subunit beta"/>
    <property type="match status" value="1"/>
</dbReference>
<comment type="similarity">
    <text evidence="2">Belongs to the protein prenyltransferase subunit beta family.</text>
</comment>
<evidence type="ECO:0000256" key="13">
    <source>
        <dbReference type="SAM" id="MobiDB-lite"/>
    </source>
</evidence>
<evidence type="ECO:0000256" key="3">
    <source>
        <dbReference type="ARBA" id="ARBA00011355"/>
    </source>
</evidence>
<evidence type="ECO:0000256" key="11">
    <source>
        <dbReference type="ARBA" id="ARBA00032766"/>
    </source>
</evidence>
<feature type="domain" description="Prenyltransferase alpha-alpha toroid" evidence="14">
    <location>
        <begin position="434"/>
        <end position="732"/>
    </location>
</feature>
<feature type="compositionally biased region" description="Low complexity" evidence="13">
    <location>
        <begin position="295"/>
        <end position="307"/>
    </location>
</feature>
<name>A0A250X0E2_9CHLO</name>
<keyword evidence="16" id="KW-1185">Reference proteome</keyword>
<dbReference type="InterPro" id="IPR045089">
    <property type="entry name" value="PGGT1B-like"/>
</dbReference>
<evidence type="ECO:0000256" key="12">
    <source>
        <dbReference type="ARBA" id="ARBA00047658"/>
    </source>
</evidence>
<feature type="region of interest" description="Disordered" evidence="13">
    <location>
        <begin position="28"/>
        <end position="48"/>
    </location>
</feature>
<dbReference type="OrthoDB" id="5428259at2759"/>
<evidence type="ECO:0000256" key="4">
    <source>
        <dbReference type="ARBA" id="ARBA00012656"/>
    </source>
</evidence>
<reference evidence="15 16" key="1">
    <citation type="submission" date="2017-08" db="EMBL/GenBank/DDBJ databases">
        <title>Acidophilic green algal genome provides insights into adaptation to an acidic environment.</title>
        <authorList>
            <person name="Hirooka S."/>
            <person name="Hirose Y."/>
            <person name="Kanesaki Y."/>
            <person name="Higuchi S."/>
            <person name="Fujiwara T."/>
            <person name="Onuma R."/>
            <person name="Era A."/>
            <person name="Ohbayashi R."/>
            <person name="Uzuka A."/>
            <person name="Nozaki H."/>
            <person name="Yoshikawa H."/>
            <person name="Miyagishima S.Y."/>
        </authorList>
    </citation>
    <scope>NUCLEOTIDE SEQUENCE [LARGE SCALE GENOMIC DNA]</scope>
    <source>
        <strain evidence="15 16">NIES-2499</strain>
    </source>
</reference>
<dbReference type="Proteomes" id="UP000232323">
    <property type="component" value="Unassembled WGS sequence"/>
</dbReference>
<dbReference type="Gene3D" id="1.50.10.20">
    <property type="match status" value="1"/>
</dbReference>
<feature type="compositionally biased region" description="Polar residues" evidence="13">
    <location>
        <begin position="332"/>
        <end position="343"/>
    </location>
</feature>
<evidence type="ECO:0000313" key="16">
    <source>
        <dbReference type="Proteomes" id="UP000232323"/>
    </source>
</evidence>
<dbReference type="InterPro" id="IPR001330">
    <property type="entry name" value="Prenyltrans"/>
</dbReference>
<evidence type="ECO:0000256" key="5">
    <source>
        <dbReference type="ARBA" id="ARBA00022602"/>
    </source>
</evidence>
<protein>
    <recommendedName>
        <fullName evidence="4">protein geranylgeranyltransferase type II</fullName>
        <ecNumber evidence="4">2.5.1.60</ecNumber>
    </recommendedName>
    <alternativeName>
        <fullName evidence="10">Geranylgeranyl transferase type II subunit beta</fullName>
    </alternativeName>
    <alternativeName>
        <fullName evidence="11">Type II protein geranyl-geranyltransferase subunit beta</fullName>
    </alternativeName>
</protein>
<dbReference type="GO" id="GO:0072657">
    <property type="term" value="P:protein localization to membrane"/>
    <property type="evidence" value="ECO:0007669"/>
    <property type="project" value="UniProtKB-ARBA"/>
</dbReference>
<feature type="region of interest" description="Disordered" evidence="13">
    <location>
        <begin position="282"/>
        <end position="343"/>
    </location>
</feature>
<comment type="subunit">
    <text evidence="3">Heterodimer of an alpha and a beta subunit.</text>
</comment>
<dbReference type="EMBL" id="BEGY01000016">
    <property type="protein sequence ID" value="GAX76230.1"/>
    <property type="molecule type" value="Genomic_DNA"/>
</dbReference>
<comment type="caution">
    <text evidence="15">The sequence shown here is derived from an EMBL/GenBank/DDBJ whole genome shotgun (WGS) entry which is preliminary data.</text>
</comment>
<dbReference type="GO" id="GO:0046872">
    <property type="term" value="F:metal ion binding"/>
    <property type="evidence" value="ECO:0007669"/>
    <property type="project" value="UniProtKB-KW"/>
</dbReference>
<dbReference type="Pfam" id="PF00432">
    <property type="entry name" value="Prenyltrans"/>
    <property type="match status" value="1"/>
</dbReference>
<dbReference type="CDD" id="cd02894">
    <property type="entry name" value="GGTase-II"/>
    <property type="match status" value="1"/>
</dbReference>
<proteinExistence type="inferred from homology"/>
<evidence type="ECO:0000256" key="7">
    <source>
        <dbReference type="ARBA" id="ARBA00022723"/>
    </source>
</evidence>
<feature type="compositionally biased region" description="Basic and acidic residues" evidence="13">
    <location>
        <begin position="33"/>
        <end position="48"/>
    </location>
</feature>
<sequence length="749" mass="81704">MISDGFPVDSKPHFLDMLCLTSSEPCEPNRLIAGDETKQRKRGREDQPVSRLMDQALLALPEFAELHKPHNLEHVSDIVSGMEALDSLRSSKQMCSGSSSTLAQQIMLQIKKPTKLGGSSMSSNTVVGNSMSRKCSLSENVLNSTRISRKTSRSNSTSVTLDMGTEIESNINCTSGNLSKSASFSVILRPSSACSSLESPILGRVLELIDPAHAGRVGARTSTIIRSTVVSLDAPRGDERDGASYCLAPHVSGRDASQGLPSVHGNMTEVVASIGGGYVSSCKSPSKEYEGNENSGHQSGSTSSLSDGFRETEEGLLQPDPIHPHNLGASALNHSTSTNGVSSPALKQNTSFAAWEFHDDAIRSAYYSWQHDSFLDSARIALDLLNAPLDFPQFGNMTRISGAFVFPATQQQQSHGRMIMDHTPEDLGIRSKLLDNKHAEFIRGYTKLWENTDKIEFVATEHFWMSGMYWGLSALHLLGHENDVEEEAIISWVLSCKHSSGGFGGSPRNDPHLLYTLSAVQILALYNKLDLLDSEEISKYVTSLQQPDGSFAGDEWGEIDTRFTYCAFLCLSILGRLSCLNVEKGVDFIVRCKNFDGGFGCTPGNESHSGQVFTCIAALSLAGALEKVDQDLFCWWLCERQTPSGGMSGRPEKLQDVCYSWWCLSCLAILGKLHWIDQDALSRFILNCQDEEDGGISDRPEDMADVYHTFFGIAGLSLMGYPGLKAIDPTFALPVEVVKRIKSTSSSSL</sequence>
<dbReference type="PANTHER" id="PTHR11774">
    <property type="entry name" value="GERANYLGERANYL TRANSFERASE TYPE BETA SUBUNIT"/>
    <property type="match status" value="1"/>
</dbReference>
<dbReference type="GO" id="GO:0005968">
    <property type="term" value="C:Rab-protein geranylgeranyltransferase complex"/>
    <property type="evidence" value="ECO:0007669"/>
    <property type="project" value="TreeGrafter"/>
</dbReference>
<dbReference type="STRING" id="1157962.A0A250X0E2"/>
<evidence type="ECO:0000256" key="6">
    <source>
        <dbReference type="ARBA" id="ARBA00022679"/>
    </source>
</evidence>
<dbReference type="InterPro" id="IPR008930">
    <property type="entry name" value="Terpenoid_cyclase/PrenylTrfase"/>
</dbReference>
<dbReference type="AlphaFoldDB" id="A0A250X0E2"/>
<dbReference type="GO" id="GO:0004663">
    <property type="term" value="F:Rab geranylgeranyltransferase activity"/>
    <property type="evidence" value="ECO:0007669"/>
    <property type="project" value="UniProtKB-EC"/>
</dbReference>
<evidence type="ECO:0000313" key="15">
    <source>
        <dbReference type="EMBL" id="GAX76230.1"/>
    </source>
</evidence>
<evidence type="ECO:0000256" key="1">
    <source>
        <dbReference type="ARBA" id="ARBA00001947"/>
    </source>
</evidence>
<comment type="catalytic activity">
    <reaction evidence="12">
        <text>geranylgeranyl diphosphate + L-cysteinyl-[protein] = S-geranylgeranyl-L-cysteinyl-[protein] + diphosphate</text>
        <dbReference type="Rhea" id="RHEA:21240"/>
        <dbReference type="Rhea" id="RHEA-COMP:10131"/>
        <dbReference type="Rhea" id="RHEA-COMP:11537"/>
        <dbReference type="ChEBI" id="CHEBI:29950"/>
        <dbReference type="ChEBI" id="CHEBI:33019"/>
        <dbReference type="ChEBI" id="CHEBI:57533"/>
        <dbReference type="ChEBI" id="CHEBI:86021"/>
        <dbReference type="EC" id="2.5.1.60"/>
    </reaction>
</comment>
<evidence type="ECO:0000256" key="2">
    <source>
        <dbReference type="ARBA" id="ARBA00010497"/>
    </source>
</evidence>
<gene>
    <name evidence="15" type="ORF">CEUSTIGMA_g3674.t1</name>
</gene>
<accession>A0A250X0E2</accession>
<evidence type="ECO:0000259" key="14">
    <source>
        <dbReference type="Pfam" id="PF00432"/>
    </source>
</evidence>
<comment type="cofactor">
    <cofactor evidence="1">
        <name>Zn(2+)</name>
        <dbReference type="ChEBI" id="CHEBI:29105"/>
    </cofactor>
</comment>
<dbReference type="PANTHER" id="PTHR11774:SF11">
    <property type="entry name" value="GERANYLGERANYL TRANSFERASE TYPE-2 SUBUNIT BETA"/>
    <property type="match status" value="1"/>
</dbReference>
<dbReference type="EC" id="2.5.1.60" evidence="4"/>
<keyword evidence="6" id="KW-0808">Transferase</keyword>
<evidence type="ECO:0000256" key="8">
    <source>
        <dbReference type="ARBA" id="ARBA00022737"/>
    </source>
</evidence>
<evidence type="ECO:0000256" key="9">
    <source>
        <dbReference type="ARBA" id="ARBA00022833"/>
    </source>
</evidence>
<keyword evidence="9" id="KW-0862">Zinc</keyword>